<gene>
    <name evidence="2" type="ORF">GCM10010403_08550</name>
</gene>
<organism evidence="2 3">
    <name type="scientific">Glycomyces rutgersensis</name>
    <dbReference type="NCBI Taxonomy" id="58115"/>
    <lineage>
        <taxon>Bacteria</taxon>
        <taxon>Bacillati</taxon>
        <taxon>Actinomycetota</taxon>
        <taxon>Actinomycetes</taxon>
        <taxon>Glycomycetales</taxon>
        <taxon>Glycomycetaceae</taxon>
        <taxon>Glycomyces</taxon>
    </lineage>
</organism>
<evidence type="ECO:0008006" key="4">
    <source>
        <dbReference type="Google" id="ProtNLM"/>
    </source>
</evidence>
<protein>
    <recommendedName>
        <fullName evidence="4">Nucleotidyl transferase AbiEii toxin, Type IV TA system</fullName>
    </recommendedName>
</protein>
<reference evidence="2 3" key="1">
    <citation type="journal article" date="2019" name="Int. J. Syst. Evol. Microbiol.">
        <title>The Global Catalogue of Microorganisms (GCM) 10K type strain sequencing project: providing services to taxonomists for standard genome sequencing and annotation.</title>
        <authorList>
            <consortium name="The Broad Institute Genomics Platform"/>
            <consortium name="The Broad Institute Genome Sequencing Center for Infectious Disease"/>
            <person name="Wu L."/>
            <person name="Ma J."/>
        </authorList>
    </citation>
    <scope>NUCLEOTIDE SEQUENCE [LARGE SCALE GENOMIC DNA]</scope>
    <source>
        <strain evidence="2 3">JCM 6238</strain>
    </source>
</reference>
<comment type="caution">
    <text evidence="2">The sequence shown here is derived from an EMBL/GenBank/DDBJ whole genome shotgun (WGS) entry which is preliminary data.</text>
</comment>
<evidence type="ECO:0000313" key="3">
    <source>
        <dbReference type="Proteomes" id="UP001501584"/>
    </source>
</evidence>
<sequence>MNPVRSETYEGSELIELLRQHVPLDFDPEEFVVAGSARLWVEGITPRLSDLDLLVRPRSETWRRAMELAFEHALVFDAAPLRTSAYTGDKIARLYGGVVEVCQTWLLPGSDTSELLERAEEIDGLKYLSVEQVVAYKRMLNRDKDKADLHAVFEHAESGNVAPRVGGMSAMLLCTNVIDGGCHGNPTTRDHQGRPRRGLPATRSCPRQRVPRRYEGRAAGSGGHSDHGAAARRAVVNRARQCFQRLRMGGRWVHARGHRLPRRRGVAATDRPHRYPVGRPPLP</sequence>
<accession>A0ABN3F874</accession>
<evidence type="ECO:0000313" key="2">
    <source>
        <dbReference type="EMBL" id="GAA2321051.1"/>
    </source>
</evidence>
<dbReference type="Proteomes" id="UP001501584">
    <property type="component" value="Unassembled WGS sequence"/>
</dbReference>
<feature type="region of interest" description="Disordered" evidence="1">
    <location>
        <begin position="263"/>
        <end position="283"/>
    </location>
</feature>
<evidence type="ECO:0000256" key="1">
    <source>
        <dbReference type="SAM" id="MobiDB-lite"/>
    </source>
</evidence>
<feature type="region of interest" description="Disordered" evidence="1">
    <location>
        <begin position="185"/>
        <end position="230"/>
    </location>
</feature>
<dbReference type="InterPro" id="IPR043519">
    <property type="entry name" value="NT_sf"/>
</dbReference>
<dbReference type="SUPFAM" id="SSF81301">
    <property type="entry name" value="Nucleotidyltransferase"/>
    <property type="match status" value="1"/>
</dbReference>
<proteinExistence type="predicted"/>
<name>A0ABN3F874_9ACTN</name>
<keyword evidence="3" id="KW-1185">Reference proteome</keyword>
<dbReference type="EMBL" id="BAAASX010000001">
    <property type="protein sequence ID" value="GAA2321051.1"/>
    <property type="molecule type" value="Genomic_DNA"/>
</dbReference>